<evidence type="ECO:0000313" key="2">
    <source>
        <dbReference type="Proteomes" id="UP000234748"/>
    </source>
</evidence>
<dbReference type="EMBL" id="PGUY01000013">
    <property type="protein sequence ID" value="PLT31119.1"/>
    <property type="molecule type" value="Genomic_DNA"/>
</dbReference>
<dbReference type="Pfam" id="PF14070">
    <property type="entry name" value="YjfB_motility"/>
    <property type="match status" value="1"/>
</dbReference>
<comment type="caution">
    <text evidence="1">The sequence shown here is derived from an EMBL/GenBank/DDBJ whole genome shotgun (WGS) entry which is preliminary data.</text>
</comment>
<dbReference type="Proteomes" id="UP000234748">
    <property type="component" value="Unassembled WGS sequence"/>
</dbReference>
<reference evidence="1 2" key="1">
    <citation type="submission" date="2017-11" db="EMBL/GenBank/DDBJ databases">
        <title>Comparitive Functional Genomics of Dry Heat Resistant strains isolated from the Viking Spacecraft.</title>
        <authorList>
            <person name="Seuylemezian A."/>
            <person name="Cooper K."/>
            <person name="Vaishampayan P."/>
        </authorList>
    </citation>
    <scope>NUCLEOTIDE SEQUENCE [LARGE SCALE GENOMIC DNA]</scope>
    <source>
        <strain evidence="1 2">V1-29</strain>
    </source>
</reference>
<accession>A0A2N5M9U4</accession>
<keyword evidence="2" id="KW-1185">Reference proteome</keyword>
<dbReference type="AlphaFoldDB" id="A0A2N5M9U4"/>
<dbReference type="InterPro" id="IPR025906">
    <property type="entry name" value="YjfB_motility"/>
</dbReference>
<dbReference type="OrthoDB" id="1924973at2"/>
<protein>
    <submittedName>
        <fullName evidence="1">Putative motility protein</fullName>
    </submittedName>
</protein>
<gene>
    <name evidence="1" type="ORF">CUU66_04535</name>
</gene>
<organism evidence="1 2">
    <name type="scientific">Peribacillus deserti</name>
    <dbReference type="NCBI Taxonomy" id="673318"/>
    <lineage>
        <taxon>Bacteria</taxon>
        <taxon>Bacillati</taxon>
        <taxon>Bacillota</taxon>
        <taxon>Bacilli</taxon>
        <taxon>Bacillales</taxon>
        <taxon>Bacillaceae</taxon>
        <taxon>Peribacillus</taxon>
    </lineage>
</organism>
<proteinExistence type="predicted"/>
<sequence>MFSWILHLSMTLSQGQVQQQASMSVMKMAMGNAEQQGEALQKLMSTNNIAAIQHAAQPHLGGNIDLKL</sequence>
<evidence type="ECO:0000313" key="1">
    <source>
        <dbReference type="EMBL" id="PLT31119.1"/>
    </source>
</evidence>
<name>A0A2N5M9U4_9BACI</name>